<feature type="region of interest" description="Disordered" evidence="5">
    <location>
        <begin position="946"/>
        <end position="970"/>
    </location>
</feature>
<gene>
    <name evidence="7" type="ORF">PVAG01_08106</name>
</gene>
<sequence>MAAIGLSPAKAVLLAVQLSRKSEIQNLRDLIAQNRTALKTNIILRILLSHLPETLESAAYVPFLEDLAANEIVGDPETKIDSSSIDQLDEFEAKKRVKKLHLLPLEWPHAPADIPDDSFVQFVIHRSLCIDKNTGLILQLPELLIPFLDRSELLRSWTISTILPLLRFYYEYHPHDATALTIAELEELDDRAGVLLLLSKTANNSHLGSNNQKTAGRDIRGLVGPWMYGESKSKRRKIQEIPSPEAQLIAPLDAEDSENYRRTGWEEVFKWITSQAITSWRTAVDAVEDWDGPSDIDLGGLEDGSVWLDETEQQYLERRYARATLAAAYLVSEGSTEALTGVHRILARIITLLDLDRIPPVSAAAALLAPIPHLDDNGILLPQNAKFLRNSLLDESNPLTSPNEDSIRLLHALLISAYILSKSGQSCTIRRAGELVLQQDEADQKSEFRRLIYTIGNGPKADDKYWVKTRNEILWLRDWGAEELAEGVDADRGRGIFGLVRTNFLEAEILKVLLSNTRYDLARAIYVKSPEQPLTRAQLQDTILAAAMNAYDNATNPNRTRGGVKKCNDILKAFPDTLEGSLVAEQFLHLLDVTHAIEKYSLVLTKGEPFTPVHLRVHGDPISIIDKILSQNPKAYTRADDFIRLGEGMVDAGLVLREANGRTVKDVESSDPGQQELLKTIRLEEIQNQKAVARKRIIGMCIVNSLTQDDFETAYSYVVTRLKSTAAPAHEKVYQPNNTSEKLFAELPPKSIDEWSWLAAFQAGKYKPTGGNPVQFGNPIGNPQIRHLQQRIECLSYALRLAPKNTLQEVLSVYRRCEEELTSLIQQEEEAEDAWDTQGDEQAMPGGFGAPNLRGMDSKARGRDEEEAPMSLFSLSRATASRAHSSLAALTGLRSQEGRLNAISPPADVGAPEGSRVSTPDSAAQMRKRDQVKQAATNAIFSGVGWVIGAPKSENRPSGSDGAGHSSGEL</sequence>
<feature type="region of interest" description="Disordered" evidence="5">
    <location>
        <begin position="828"/>
        <end position="867"/>
    </location>
</feature>
<feature type="domain" description="Sec39" evidence="6">
    <location>
        <begin position="12"/>
        <end position="835"/>
    </location>
</feature>
<evidence type="ECO:0000313" key="7">
    <source>
        <dbReference type="EMBL" id="KAL3419608.1"/>
    </source>
</evidence>
<comment type="caution">
    <text evidence="7">The sequence shown here is derived from an EMBL/GenBank/DDBJ whole genome shotgun (WGS) entry which is preliminary data.</text>
</comment>
<name>A0ABR4P8G8_9HELO</name>
<dbReference type="EMBL" id="JBFCZG010000007">
    <property type="protein sequence ID" value="KAL3419608.1"/>
    <property type="molecule type" value="Genomic_DNA"/>
</dbReference>
<dbReference type="PANTHER" id="PTHR40787:SF3">
    <property type="entry name" value="PROTEIN TRANSPORT PROTEIN SEC39"/>
    <property type="match status" value="1"/>
</dbReference>
<keyword evidence="4" id="KW-0653">Protein transport</keyword>
<evidence type="ECO:0000256" key="3">
    <source>
        <dbReference type="ARBA" id="ARBA00022824"/>
    </source>
</evidence>
<comment type="subcellular location">
    <subcellularLocation>
        <location evidence="1">Endoplasmic reticulum</location>
    </subcellularLocation>
</comment>
<evidence type="ECO:0000256" key="2">
    <source>
        <dbReference type="ARBA" id="ARBA00022448"/>
    </source>
</evidence>
<evidence type="ECO:0000256" key="4">
    <source>
        <dbReference type="ARBA" id="ARBA00022927"/>
    </source>
</evidence>
<dbReference type="PANTHER" id="PTHR40787">
    <property type="entry name" value="SECRETED PROTEIN"/>
    <property type="match status" value="1"/>
</dbReference>
<evidence type="ECO:0000313" key="8">
    <source>
        <dbReference type="Proteomes" id="UP001629113"/>
    </source>
</evidence>
<reference evidence="7 8" key="1">
    <citation type="submission" date="2024-06" db="EMBL/GenBank/DDBJ databases">
        <title>Complete genome of Phlyctema vagabunda strain 19-DSS-EL-015.</title>
        <authorList>
            <person name="Fiorenzani C."/>
        </authorList>
    </citation>
    <scope>NUCLEOTIDE SEQUENCE [LARGE SCALE GENOMIC DNA]</scope>
    <source>
        <strain evidence="7 8">19-DSS-EL-015</strain>
    </source>
</reference>
<organism evidence="7 8">
    <name type="scientific">Phlyctema vagabunda</name>
    <dbReference type="NCBI Taxonomy" id="108571"/>
    <lineage>
        <taxon>Eukaryota</taxon>
        <taxon>Fungi</taxon>
        <taxon>Dikarya</taxon>
        <taxon>Ascomycota</taxon>
        <taxon>Pezizomycotina</taxon>
        <taxon>Leotiomycetes</taxon>
        <taxon>Helotiales</taxon>
        <taxon>Dermateaceae</taxon>
        <taxon>Phlyctema</taxon>
    </lineage>
</organism>
<dbReference type="Pfam" id="PF08314">
    <property type="entry name" value="Sec39"/>
    <property type="match status" value="1"/>
</dbReference>
<keyword evidence="3" id="KW-0256">Endoplasmic reticulum</keyword>
<feature type="region of interest" description="Disordered" evidence="5">
    <location>
        <begin position="901"/>
        <end position="931"/>
    </location>
</feature>
<dbReference type="InterPro" id="IPR013244">
    <property type="entry name" value="Sec39_domain"/>
</dbReference>
<protein>
    <submittedName>
        <fullName evidence="7">Secretory pathway protein Sec39</fullName>
    </submittedName>
</protein>
<feature type="compositionally biased region" description="Acidic residues" evidence="5">
    <location>
        <begin position="828"/>
        <end position="839"/>
    </location>
</feature>
<keyword evidence="8" id="KW-1185">Reference proteome</keyword>
<evidence type="ECO:0000259" key="6">
    <source>
        <dbReference type="Pfam" id="PF08314"/>
    </source>
</evidence>
<accession>A0ABR4P8G8</accession>
<proteinExistence type="predicted"/>
<evidence type="ECO:0000256" key="5">
    <source>
        <dbReference type="SAM" id="MobiDB-lite"/>
    </source>
</evidence>
<evidence type="ECO:0000256" key="1">
    <source>
        <dbReference type="ARBA" id="ARBA00004240"/>
    </source>
</evidence>
<dbReference type="Proteomes" id="UP001629113">
    <property type="component" value="Unassembled WGS sequence"/>
</dbReference>
<keyword evidence="2" id="KW-0813">Transport</keyword>